<accession>A0A098TJP0</accession>
<dbReference type="CDD" id="cd00207">
    <property type="entry name" value="fer2"/>
    <property type="match status" value="1"/>
</dbReference>
<dbReference type="PANTHER" id="PTHR43112">
    <property type="entry name" value="FERREDOXIN"/>
    <property type="match status" value="1"/>
</dbReference>
<dbReference type="NCBIfam" id="TIGR02008">
    <property type="entry name" value="fdx_plant"/>
    <property type="match status" value="1"/>
</dbReference>
<comment type="similarity">
    <text evidence="1">Belongs to the 2Fe2S plant-type ferredoxin family.</text>
</comment>
<keyword evidence="11" id="KW-1185">Reference proteome</keyword>
<dbReference type="PANTHER" id="PTHR43112:SF44">
    <property type="entry name" value="FERREDOXIN"/>
    <property type="match status" value="1"/>
</dbReference>
<dbReference type="Gene3D" id="3.10.20.30">
    <property type="match status" value="1"/>
</dbReference>
<dbReference type="EMBL" id="JJML01000024">
    <property type="protein sequence ID" value="KGF72534.1"/>
    <property type="molecule type" value="Genomic_DNA"/>
</dbReference>
<keyword evidence="5" id="KW-0249">Electron transport</keyword>
<dbReference type="Proteomes" id="UP000030170">
    <property type="component" value="Unassembled WGS sequence"/>
</dbReference>
<keyword evidence="3" id="KW-0001">2Fe-2S</keyword>
<dbReference type="SUPFAM" id="SSF54292">
    <property type="entry name" value="2Fe-2S ferredoxin-like"/>
    <property type="match status" value="1"/>
</dbReference>
<dbReference type="GO" id="GO:0046872">
    <property type="term" value="F:metal ion binding"/>
    <property type="evidence" value="ECO:0007669"/>
    <property type="project" value="UniProtKB-KW"/>
</dbReference>
<evidence type="ECO:0000256" key="5">
    <source>
        <dbReference type="ARBA" id="ARBA00022982"/>
    </source>
</evidence>
<evidence type="ECO:0000256" key="2">
    <source>
        <dbReference type="ARBA" id="ARBA00022448"/>
    </source>
</evidence>
<sequence length="109" mass="11918">MSVYQVRLINPAIGLDRTLLVPEDQYILDWAEAAGVRLPAGCQQGDCSVCVAQILSGVIDQQEQKFLRPAEIAAGYTVTCVAYPRSDCTLQTHQESVLFQSSLYLAAEP</sequence>
<keyword evidence="7" id="KW-0411">Iron-sulfur</keyword>
<dbReference type="STRING" id="1497020.DO97_07540"/>
<evidence type="ECO:0000256" key="7">
    <source>
        <dbReference type="ARBA" id="ARBA00023014"/>
    </source>
</evidence>
<keyword evidence="4" id="KW-0479">Metal-binding</keyword>
<protein>
    <submittedName>
        <fullName evidence="10">Ferredoxin</fullName>
    </submittedName>
</protein>
<gene>
    <name evidence="10" type="ORF">DO97_07540</name>
</gene>
<proteinExistence type="inferred from homology"/>
<organism evidence="10 11">
    <name type="scientific">Neosynechococcus sphagnicola sy1</name>
    <dbReference type="NCBI Taxonomy" id="1497020"/>
    <lineage>
        <taxon>Bacteria</taxon>
        <taxon>Bacillati</taxon>
        <taxon>Cyanobacteriota</taxon>
        <taxon>Cyanophyceae</taxon>
        <taxon>Neosynechococcales</taxon>
        <taxon>Neosynechococcaceae</taxon>
        <taxon>Neosynechococcus</taxon>
    </lineage>
</organism>
<reference evidence="10 11" key="1">
    <citation type="journal article" date="2014" name="Mol. Ecol.">
        <title>Evolution of Synechococcus.</title>
        <authorList>
            <person name="Dvorak P."/>
            <person name="Casamatta D."/>
            <person name="Hasler P."/>
            <person name="Poulickova A."/>
            <person name="Ondrej V."/>
            <person name="Sanges R."/>
        </authorList>
    </citation>
    <scope>NUCLEOTIDE SEQUENCE [LARGE SCALE GENOMIC DNA]</scope>
    <source>
        <strain evidence="10 11">CAUP A 1101</strain>
    </source>
</reference>
<comment type="cofactor">
    <cofactor evidence="8">
        <name>[2Fe-2S] cluster</name>
        <dbReference type="ChEBI" id="CHEBI:190135"/>
    </cofactor>
</comment>
<dbReference type="InterPro" id="IPR010241">
    <property type="entry name" value="Fd_pln"/>
</dbReference>
<evidence type="ECO:0000256" key="4">
    <source>
        <dbReference type="ARBA" id="ARBA00022723"/>
    </source>
</evidence>
<evidence type="ECO:0000259" key="9">
    <source>
        <dbReference type="PROSITE" id="PS51085"/>
    </source>
</evidence>
<feature type="domain" description="2Fe-2S ferredoxin-type" evidence="9">
    <location>
        <begin position="4"/>
        <end position="96"/>
    </location>
</feature>
<name>A0A098TJP0_9CYAN</name>
<evidence type="ECO:0000313" key="11">
    <source>
        <dbReference type="Proteomes" id="UP000030170"/>
    </source>
</evidence>
<dbReference type="InterPro" id="IPR036010">
    <property type="entry name" value="2Fe-2S_ferredoxin-like_sf"/>
</dbReference>
<evidence type="ECO:0000256" key="1">
    <source>
        <dbReference type="ARBA" id="ARBA00007874"/>
    </source>
</evidence>
<dbReference type="Pfam" id="PF00111">
    <property type="entry name" value="Fer2"/>
    <property type="match status" value="1"/>
</dbReference>
<dbReference type="OrthoDB" id="462043at2"/>
<comment type="caution">
    <text evidence="10">The sequence shown here is derived from an EMBL/GenBank/DDBJ whole genome shotgun (WGS) entry which is preliminary data.</text>
</comment>
<dbReference type="InterPro" id="IPR001041">
    <property type="entry name" value="2Fe-2S_ferredoxin-type"/>
</dbReference>
<dbReference type="GO" id="GO:0009055">
    <property type="term" value="F:electron transfer activity"/>
    <property type="evidence" value="ECO:0007669"/>
    <property type="project" value="InterPro"/>
</dbReference>
<evidence type="ECO:0000256" key="6">
    <source>
        <dbReference type="ARBA" id="ARBA00023004"/>
    </source>
</evidence>
<keyword evidence="6" id="KW-0408">Iron</keyword>
<evidence type="ECO:0000313" key="10">
    <source>
        <dbReference type="EMBL" id="KGF72534.1"/>
    </source>
</evidence>
<dbReference type="PROSITE" id="PS00197">
    <property type="entry name" value="2FE2S_FER_1"/>
    <property type="match status" value="1"/>
</dbReference>
<dbReference type="GO" id="GO:0022900">
    <property type="term" value="P:electron transport chain"/>
    <property type="evidence" value="ECO:0007669"/>
    <property type="project" value="InterPro"/>
</dbReference>
<keyword evidence="2" id="KW-0813">Transport</keyword>
<dbReference type="RefSeq" id="WP_036533416.1">
    <property type="nucleotide sequence ID" value="NZ_JJML01000024.1"/>
</dbReference>
<dbReference type="PROSITE" id="PS51085">
    <property type="entry name" value="2FE2S_FER_2"/>
    <property type="match status" value="1"/>
</dbReference>
<dbReference type="InterPro" id="IPR006058">
    <property type="entry name" value="2Fe2S_fd_BS"/>
</dbReference>
<dbReference type="AlphaFoldDB" id="A0A098TJP0"/>
<dbReference type="GO" id="GO:0051537">
    <property type="term" value="F:2 iron, 2 sulfur cluster binding"/>
    <property type="evidence" value="ECO:0007669"/>
    <property type="project" value="UniProtKB-KW"/>
</dbReference>
<evidence type="ECO:0000256" key="8">
    <source>
        <dbReference type="ARBA" id="ARBA00034078"/>
    </source>
</evidence>
<evidence type="ECO:0000256" key="3">
    <source>
        <dbReference type="ARBA" id="ARBA00022714"/>
    </source>
</evidence>
<dbReference type="InterPro" id="IPR012675">
    <property type="entry name" value="Beta-grasp_dom_sf"/>
</dbReference>